<evidence type="ECO:0000256" key="4">
    <source>
        <dbReference type="ARBA" id="ARBA00023136"/>
    </source>
</evidence>
<gene>
    <name evidence="6" type="ORF">SAMN04488121_112147</name>
</gene>
<accession>A0A1G8CHN8</accession>
<dbReference type="InterPro" id="IPR019109">
    <property type="entry name" value="MamF_MmsF"/>
</dbReference>
<dbReference type="Pfam" id="PF09685">
    <property type="entry name" value="MamF_MmsF"/>
    <property type="match status" value="1"/>
</dbReference>
<keyword evidence="4 5" id="KW-0472">Membrane</keyword>
<dbReference type="Proteomes" id="UP000199045">
    <property type="component" value="Unassembled WGS sequence"/>
</dbReference>
<dbReference type="RefSeq" id="WP_089838198.1">
    <property type="nucleotide sequence ID" value="NZ_FNBN01000012.1"/>
</dbReference>
<evidence type="ECO:0000313" key="7">
    <source>
        <dbReference type="Proteomes" id="UP000199045"/>
    </source>
</evidence>
<evidence type="ECO:0008006" key="8">
    <source>
        <dbReference type="Google" id="ProtNLM"/>
    </source>
</evidence>
<sequence length="108" mass="11872">MTNRTMAIVAYITIIGWVVAYLSYRKSDDKSPLVKYHLTQSIGIILFSIVLSIVSGVLVGILPSLATLFYIISLCPFILMLMGIITASNEAQRPIPLIGKLVEGKFNL</sequence>
<evidence type="ECO:0000313" key="6">
    <source>
        <dbReference type="EMBL" id="SDH44955.1"/>
    </source>
</evidence>
<protein>
    <recommendedName>
        <fullName evidence="8">Import component protein</fullName>
    </recommendedName>
</protein>
<evidence type="ECO:0000256" key="5">
    <source>
        <dbReference type="SAM" id="Phobius"/>
    </source>
</evidence>
<evidence type="ECO:0000256" key="3">
    <source>
        <dbReference type="ARBA" id="ARBA00022989"/>
    </source>
</evidence>
<name>A0A1G8CHN8_CHIFI</name>
<feature type="transmembrane region" description="Helical" evidence="5">
    <location>
        <begin position="44"/>
        <end position="62"/>
    </location>
</feature>
<dbReference type="STRING" id="104663.SAMN04488121_112147"/>
<evidence type="ECO:0000256" key="1">
    <source>
        <dbReference type="ARBA" id="ARBA00004141"/>
    </source>
</evidence>
<feature type="transmembrane region" description="Helical" evidence="5">
    <location>
        <begin position="68"/>
        <end position="87"/>
    </location>
</feature>
<comment type="subcellular location">
    <subcellularLocation>
        <location evidence="1">Membrane</location>
        <topology evidence="1">Multi-pass membrane protein</topology>
    </subcellularLocation>
</comment>
<proteinExistence type="predicted"/>
<feature type="transmembrane region" description="Helical" evidence="5">
    <location>
        <begin position="6"/>
        <end position="24"/>
    </location>
</feature>
<keyword evidence="2 5" id="KW-0812">Transmembrane</keyword>
<dbReference type="OrthoDB" id="6400719at2"/>
<reference evidence="6 7" key="1">
    <citation type="submission" date="2016-10" db="EMBL/GenBank/DDBJ databases">
        <authorList>
            <person name="de Groot N.N."/>
        </authorList>
    </citation>
    <scope>NUCLEOTIDE SEQUENCE [LARGE SCALE GENOMIC DNA]</scope>
    <source>
        <strain evidence="6 7">DSM 527</strain>
    </source>
</reference>
<dbReference type="EMBL" id="FNBN01000012">
    <property type="protein sequence ID" value="SDH44955.1"/>
    <property type="molecule type" value="Genomic_DNA"/>
</dbReference>
<organism evidence="6 7">
    <name type="scientific">Chitinophaga filiformis</name>
    <name type="common">Myxococcus filiformis</name>
    <name type="synonym">Flexibacter filiformis</name>
    <dbReference type="NCBI Taxonomy" id="104663"/>
    <lineage>
        <taxon>Bacteria</taxon>
        <taxon>Pseudomonadati</taxon>
        <taxon>Bacteroidota</taxon>
        <taxon>Chitinophagia</taxon>
        <taxon>Chitinophagales</taxon>
        <taxon>Chitinophagaceae</taxon>
        <taxon>Chitinophaga</taxon>
    </lineage>
</organism>
<keyword evidence="3 5" id="KW-1133">Transmembrane helix</keyword>
<dbReference type="AlphaFoldDB" id="A0A1G8CHN8"/>
<evidence type="ECO:0000256" key="2">
    <source>
        <dbReference type="ARBA" id="ARBA00022692"/>
    </source>
</evidence>